<evidence type="ECO:0000313" key="1">
    <source>
        <dbReference type="EMBL" id="MPN25219.1"/>
    </source>
</evidence>
<dbReference type="AlphaFoldDB" id="A0A645GHF4"/>
<name>A0A645GHF4_9ZZZZ</name>
<proteinExistence type="predicted"/>
<reference evidence="1" key="1">
    <citation type="submission" date="2019-08" db="EMBL/GenBank/DDBJ databases">
        <authorList>
            <person name="Kucharzyk K."/>
            <person name="Murdoch R.W."/>
            <person name="Higgins S."/>
            <person name="Loffler F."/>
        </authorList>
    </citation>
    <scope>NUCLEOTIDE SEQUENCE</scope>
</reference>
<dbReference type="EMBL" id="VSSQ01074311">
    <property type="protein sequence ID" value="MPN25219.1"/>
    <property type="molecule type" value="Genomic_DNA"/>
</dbReference>
<accession>A0A645GHF4</accession>
<comment type="caution">
    <text evidence="1">The sequence shown here is derived from an EMBL/GenBank/DDBJ whole genome shotgun (WGS) entry which is preliminary data.</text>
</comment>
<sequence>MRFLTRDLFKNRSFLTSLSQGAEKIGSYNHVLSLVVVDDLPSHKNA</sequence>
<organism evidence="1">
    <name type="scientific">bioreactor metagenome</name>
    <dbReference type="NCBI Taxonomy" id="1076179"/>
    <lineage>
        <taxon>unclassified sequences</taxon>
        <taxon>metagenomes</taxon>
        <taxon>ecological metagenomes</taxon>
    </lineage>
</organism>
<protein>
    <submittedName>
        <fullName evidence="1">Uncharacterized protein</fullName>
    </submittedName>
</protein>
<gene>
    <name evidence="1" type="ORF">SDC9_172626</name>
</gene>